<name>A0ABS5VYD7_9BACT</name>
<reference evidence="2 3" key="1">
    <citation type="submission" date="2021-05" db="EMBL/GenBank/DDBJ databases">
        <title>A Polyphasic approach of four new species of the genus Ohtaekwangia: Ohtaekwangia histidinii sp. nov., Ohtaekwangia cretensis sp. nov., Ohtaekwangia indiensis sp. nov., Ohtaekwangia reichenbachii sp. nov. from diverse environment.</title>
        <authorList>
            <person name="Octaviana S."/>
        </authorList>
    </citation>
    <scope>NUCLEOTIDE SEQUENCE [LARGE SCALE GENOMIC DNA]</scope>
    <source>
        <strain evidence="2 3">PWU20</strain>
    </source>
</reference>
<sequence length="890" mass="101836">MFNLSVRFLFCLFLNAFLLSSQHLSAQKIQNLSGHARDLSGKALSAINAMVKEEPQGPAIAYAIADSSGYFEVKYDSDSDSIFLKVTGQSIEDTVLQLPNKSQYVTLTLDYRNHPLKEIVFKDSPSISKRGDTIIYDVSSFQKAQDRAVADVISRMPGLNIRADGTIEYQGEPIEKFYIEGLDLLGGRYSLASNNLPAQSVKSVEVLENHQPIRLLDSIAYSDKTSLNIRLMNKITTTGQVQALAGVNEDESLHEVNITPMFFNAKTQGIASLQSNNSGEELGNQIRVLSKETILDDYIIPDNENPRVEIHKLSKPNFDNRRILFNSSHLGTLNVLRKLNNSFEAKAYISYHTFRNKEYGASETVYLLPEDTVRVTEPTYNRYHTHHLEGEINLLKNDKNAYVRDLLQFNVKKSEQEGSTTFAGTTFNQDADLPFKSLSNQLIWLRPLGKQLVSLRSQVTLQSTRHTLNVQPGLVSLSEGQPNPQHIQQSLRERNVVAKHSAAYGHQFGKISFDGKLGFDYEYRALSGSAIEHRNGVKQAVDDYRNNQEIFHYNAYYETKLVYKKRKLKLQLALPLSYQQVIARDEEEKVEQKPEKLFFNPTFRLTYTINGFWEAYARISRQEKYILDDIHYNPILKNYRQKENYNSAIPKQSVNNAGVNISYRNPLTSFFFNAGYSYARQHHNILYESIISPAGIINTNVVNQDNRARIQHLRGQVSKFVDEINTTIRLDYALQESKRNQIINDALSMVTNRSITLSPGIDINVSKYTSLSYSGSVKRADVIIDHKTANHVDQFLQTASLFVFPDKEQQISISFDSYTNWFENRTTRQAFVDLRYQYTFTRPRIDATLSIENIFNENSFVDYNQNTFTIYQTTYQLRPRQFLVGVKFGF</sequence>
<dbReference type="RefSeq" id="WP_254157764.1">
    <property type="nucleotide sequence ID" value="NZ_JAHESD010000112.1"/>
</dbReference>
<dbReference type="Proteomes" id="UP000772618">
    <property type="component" value="Unassembled WGS sequence"/>
</dbReference>
<accession>A0ABS5VYD7</accession>
<proteinExistence type="predicted"/>
<keyword evidence="1" id="KW-0732">Signal</keyword>
<dbReference type="SUPFAM" id="SSF56935">
    <property type="entry name" value="Porins"/>
    <property type="match status" value="1"/>
</dbReference>
<keyword evidence="3" id="KW-1185">Reference proteome</keyword>
<protein>
    <recommendedName>
        <fullName evidence="4">TonB-dependent receptor</fullName>
    </recommendedName>
</protein>
<dbReference type="EMBL" id="JAHESD010000112">
    <property type="protein sequence ID" value="MBT1706434.1"/>
    <property type="molecule type" value="Genomic_DNA"/>
</dbReference>
<gene>
    <name evidence="2" type="ORF">KK060_24360</name>
</gene>
<evidence type="ECO:0000313" key="3">
    <source>
        <dbReference type="Proteomes" id="UP000772618"/>
    </source>
</evidence>
<organism evidence="2 3">
    <name type="scientific">Chryseosolibacter indicus</name>
    <dbReference type="NCBI Taxonomy" id="2782351"/>
    <lineage>
        <taxon>Bacteria</taxon>
        <taxon>Pseudomonadati</taxon>
        <taxon>Bacteroidota</taxon>
        <taxon>Cytophagia</taxon>
        <taxon>Cytophagales</taxon>
        <taxon>Chryseotaleaceae</taxon>
        <taxon>Chryseosolibacter</taxon>
    </lineage>
</organism>
<comment type="caution">
    <text evidence="2">The sequence shown here is derived from an EMBL/GenBank/DDBJ whole genome shotgun (WGS) entry which is preliminary data.</text>
</comment>
<feature type="signal peptide" evidence="1">
    <location>
        <begin position="1"/>
        <end position="26"/>
    </location>
</feature>
<feature type="chain" id="PRO_5047330391" description="TonB-dependent receptor" evidence="1">
    <location>
        <begin position="27"/>
        <end position="890"/>
    </location>
</feature>
<evidence type="ECO:0000313" key="2">
    <source>
        <dbReference type="EMBL" id="MBT1706434.1"/>
    </source>
</evidence>
<evidence type="ECO:0000256" key="1">
    <source>
        <dbReference type="SAM" id="SignalP"/>
    </source>
</evidence>
<evidence type="ECO:0008006" key="4">
    <source>
        <dbReference type="Google" id="ProtNLM"/>
    </source>
</evidence>